<dbReference type="EMBL" id="CP028843">
    <property type="protein sequence ID" value="AWB24867.1"/>
    <property type="molecule type" value="Genomic_DNA"/>
</dbReference>
<dbReference type="OrthoDB" id="8611097at2"/>
<gene>
    <name evidence="1" type="ORF">DA075_13480</name>
</gene>
<evidence type="ECO:0000313" key="1">
    <source>
        <dbReference type="EMBL" id="AWB24867.1"/>
    </source>
</evidence>
<dbReference type="Proteomes" id="UP000244755">
    <property type="component" value="Chromosome 1"/>
</dbReference>
<dbReference type="KEGG" id="mee:DA075_13480"/>
<proteinExistence type="predicted"/>
<evidence type="ECO:0000313" key="2">
    <source>
        <dbReference type="Proteomes" id="UP000244755"/>
    </source>
</evidence>
<name>A0A2R4WTJ4_9HYPH</name>
<keyword evidence="2" id="KW-1185">Reference proteome</keyword>
<protein>
    <recommendedName>
        <fullName evidence="3">XRE family transcriptional regulator</fullName>
    </recommendedName>
</protein>
<reference evidence="1 2" key="1">
    <citation type="submission" date="2018-04" db="EMBL/GenBank/DDBJ databases">
        <title>Methylobacterium sp. PR1016A genome.</title>
        <authorList>
            <person name="Park W."/>
        </authorList>
    </citation>
    <scope>NUCLEOTIDE SEQUENCE [LARGE SCALE GENOMIC DNA]</scope>
    <source>
        <strain evidence="1 2">PR1016A</strain>
    </source>
</reference>
<accession>A0A2R4WTJ4</accession>
<evidence type="ECO:0008006" key="3">
    <source>
        <dbReference type="Google" id="ProtNLM"/>
    </source>
</evidence>
<organism evidence="1 2">
    <name type="scientific">Methylobacterium currus</name>
    <dbReference type="NCBI Taxonomy" id="2051553"/>
    <lineage>
        <taxon>Bacteria</taxon>
        <taxon>Pseudomonadati</taxon>
        <taxon>Pseudomonadota</taxon>
        <taxon>Alphaproteobacteria</taxon>
        <taxon>Hyphomicrobiales</taxon>
        <taxon>Methylobacteriaceae</taxon>
        <taxon>Methylobacterium</taxon>
    </lineage>
</organism>
<dbReference type="AlphaFoldDB" id="A0A2R4WTJ4"/>
<sequence length="99" mass="10934">MAKALRRELGNSHAAVKTVAQWTGASERAAKNWLAGRFAPSGEHLVSLVERSNEVLFVFLILAHRHDVATAAVLVDVRDRLRAAFLTVDRILGSDREET</sequence>